<dbReference type="PANTHER" id="PTHR23003:SF3">
    <property type="entry name" value="FI21236P1-RELATED"/>
    <property type="match status" value="1"/>
</dbReference>
<dbReference type="AlphaFoldDB" id="A0A4P9XTY4"/>
<keyword evidence="1 2" id="KW-0694">RNA-binding</keyword>
<dbReference type="Proteomes" id="UP000271241">
    <property type="component" value="Unassembled WGS sequence"/>
</dbReference>
<feature type="non-terminal residue" evidence="4">
    <location>
        <position position="1"/>
    </location>
</feature>
<dbReference type="FunFam" id="3.30.70.330:FF:000034">
    <property type="entry name" value="heterogeneous nuclear ribonucleoprotein M isoform X1"/>
    <property type="match status" value="1"/>
</dbReference>
<evidence type="ECO:0000313" key="5">
    <source>
        <dbReference type="Proteomes" id="UP000271241"/>
    </source>
</evidence>
<evidence type="ECO:0000313" key="4">
    <source>
        <dbReference type="EMBL" id="RKP09653.1"/>
    </source>
</evidence>
<feature type="domain" description="RRM" evidence="3">
    <location>
        <begin position="97"/>
        <end position="181"/>
    </location>
</feature>
<dbReference type="CDD" id="cd00590">
    <property type="entry name" value="RRM_SF"/>
    <property type="match status" value="1"/>
</dbReference>
<dbReference type="InterPro" id="IPR012677">
    <property type="entry name" value="Nucleotide-bd_a/b_plait_sf"/>
</dbReference>
<accession>A0A4P9XTY4</accession>
<dbReference type="GO" id="GO:0005634">
    <property type="term" value="C:nucleus"/>
    <property type="evidence" value="ECO:0007669"/>
    <property type="project" value="TreeGrafter"/>
</dbReference>
<dbReference type="SMART" id="SM00360">
    <property type="entry name" value="RRM"/>
    <property type="match status" value="3"/>
</dbReference>
<dbReference type="PANTHER" id="PTHR23003">
    <property type="entry name" value="RNA RECOGNITION MOTIF RRM DOMAIN CONTAINING PROTEIN"/>
    <property type="match status" value="1"/>
</dbReference>
<dbReference type="InterPro" id="IPR000504">
    <property type="entry name" value="RRM_dom"/>
</dbReference>
<feature type="domain" description="RRM" evidence="3">
    <location>
        <begin position="244"/>
        <end position="320"/>
    </location>
</feature>
<dbReference type="PROSITE" id="PS50102">
    <property type="entry name" value="RRM"/>
    <property type="match status" value="3"/>
</dbReference>
<dbReference type="SUPFAM" id="SSF54928">
    <property type="entry name" value="RNA-binding domain, RBD"/>
    <property type="match status" value="2"/>
</dbReference>
<dbReference type="InterPro" id="IPR050374">
    <property type="entry name" value="RRT5_SRSF_SR"/>
</dbReference>
<dbReference type="EMBL" id="KZ992498">
    <property type="protein sequence ID" value="RKP09653.1"/>
    <property type="molecule type" value="Genomic_DNA"/>
</dbReference>
<dbReference type="OrthoDB" id="1049195at2759"/>
<dbReference type="GO" id="GO:0005737">
    <property type="term" value="C:cytoplasm"/>
    <property type="evidence" value="ECO:0007669"/>
    <property type="project" value="TreeGrafter"/>
</dbReference>
<dbReference type="Pfam" id="PF00076">
    <property type="entry name" value="RRM_1"/>
    <property type="match status" value="2"/>
</dbReference>
<gene>
    <name evidence="4" type="ORF">THASP1DRAFT_13992</name>
</gene>
<dbReference type="Gene3D" id="3.30.70.330">
    <property type="match status" value="3"/>
</dbReference>
<dbReference type="GO" id="GO:0003729">
    <property type="term" value="F:mRNA binding"/>
    <property type="evidence" value="ECO:0007669"/>
    <property type="project" value="TreeGrafter"/>
</dbReference>
<dbReference type="STRING" id="78915.A0A4P9XTY4"/>
<sequence length="321" mass="34838">ARRECRVYVGNLAYRVRLDELREFMEQAGEVVYVEIMTMAGGRSKGCGVVEYRTPEDAERAIRKLHDVPLLGRAAFVREDREMDDPRAPENESAESRELFLSNASRMLPLGIGWQQIKDLFKKIGMHATLPHADLNVDEAGRPIGTAVAVMGSAQDAREVIRVYNGSEWHGRRLESGYGSNGGYSAIPPPPPPPVTHNASGGSYQGYASAPSGASYGAAPSMAPTAYGAPSLGGANPMNVAPGPGIFVRNLPYSTTNEDLIELFRTCGNIMHAEILLANGKSRGCGVVRFDQVESAERAISKLTGYVYGGRALDLRYDRFN</sequence>
<evidence type="ECO:0000256" key="1">
    <source>
        <dbReference type="ARBA" id="ARBA00022884"/>
    </source>
</evidence>
<dbReference type="InterPro" id="IPR035979">
    <property type="entry name" value="RBD_domain_sf"/>
</dbReference>
<evidence type="ECO:0000256" key="2">
    <source>
        <dbReference type="PROSITE-ProRule" id="PRU00176"/>
    </source>
</evidence>
<evidence type="ECO:0000259" key="3">
    <source>
        <dbReference type="PROSITE" id="PS50102"/>
    </source>
</evidence>
<reference evidence="5" key="1">
    <citation type="journal article" date="2018" name="Nat. Microbiol.">
        <title>Leveraging single-cell genomics to expand the fungal tree of life.</title>
        <authorList>
            <person name="Ahrendt S.R."/>
            <person name="Quandt C.A."/>
            <person name="Ciobanu D."/>
            <person name="Clum A."/>
            <person name="Salamov A."/>
            <person name="Andreopoulos B."/>
            <person name="Cheng J.F."/>
            <person name="Woyke T."/>
            <person name="Pelin A."/>
            <person name="Henrissat B."/>
            <person name="Reynolds N.K."/>
            <person name="Benny G.L."/>
            <person name="Smith M.E."/>
            <person name="James T.Y."/>
            <person name="Grigoriev I.V."/>
        </authorList>
    </citation>
    <scope>NUCLEOTIDE SEQUENCE [LARGE SCALE GENOMIC DNA]</scope>
    <source>
        <strain evidence="5">RSA 1356</strain>
    </source>
</reference>
<organism evidence="4 5">
    <name type="scientific">Thamnocephalis sphaerospora</name>
    <dbReference type="NCBI Taxonomy" id="78915"/>
    <lineage>
        <taxon>Eukaryota</taxon>
        <taxon>Fungi</taxon>
        <taxon>Fungi incertae sedis</taxon>
        <taxon>Zoopagomycota</taxon>
        <taxon>Zoopagomycotina</taxon>
        <taxon>Zoopagomycetes</taxon>
        <taxon>Zoopagales</taxon>
        <taxon>Sigmoideomycetaceae</taxon>
        <taxon>Thamnocephalis</taxon>
    </lineage>
</organism>
<protein>
    <recommendedName>
        <fullName evidence="3">RRM domain-containing protein</fullName>
    </recommendedName>
</protein>
<feature type="domain" description="RRM" evidence="3">
    <location>
        <begin position="5"/>
        <end position="82"/>
    </location>
</feature>
<keyword evidence="5" id="KW-1185">Reference proteome</keyword>
<name>A0A4P9XTY4_9FUNG</name>
<proteinExistence type="predicted"/>